<accession>A0AAE1CG66</accession>
<reference evidence="1" key="1">
    <citation type="journal article" date="2023" name="Mol. Phylogenet. Evol.">
        <title>Genome-scale phylogeny and comparative genomics of the fungal order Sordariales.</title>
        <authorList>
            <person name="Hensen N."/>
            <person name="Bonometti L."/>
            <person name="Westerberg I."/>
            <person name="Brannstrom I.O."/>
            <person name="Guillou S."/>
            <person name="Cros-Aarteil S."/>
            <person name="Calhoun S."/>
            <person name="Haridas S."/>
            <person name="Kuo A."/>
            <person name="Mondo S."/>
            <person name="Pangilinan J."/>
            <person name="Riley R."/>
            <person name="LaButti K."/>
            <person name="Andreopoulos B."/>
            <person name="Lipzen A."/>
            <person name="Chen C."/>
            <person name="Yan M."/>
            <person name="Daum C."/>
            <person name="Ng V."/>
            <person name="Clum A."/>
            <person name="Steindorff A."/>
            <person name="Ohm R.A."/>
            <person name="Martin F."/>
            <person name="Silar P."/>
            <person name="Natvig D.O."/>
            <person name="Lalanne C."/>
            <person name="Gautier V."/>
            <person name="Ament-Velasquez S.L."/>
            <person name="Kruys A."/>
            <person name="Hutchinson M.I."/>
            <person name="Powell A.J."/>
            <person name="Barry K."/>
            <person name="Miller A.N."/>
            <person name="Grigoriev I.V."/>
            <person name="Debuchy R."/>
            <person name="Gladieux P."/>
            <person name="Hiltunen Thoren M."/>
            <person name="Johannesson H."/>
        </authorList>
    </citation>
    <scope>NUCLEOTIDE SEQUENCE</scope>
    <source>
        <strain evidence="1">CBS 314.62</strain>
    </source>
</reference>
<organism evidence="1 2">
    <name type="scientific">Podospora appendiculata</name>
    <dbReference type="NCBI Taxonomy" id="314037"/>
    <lineage>
        <taxon>Eukaryota</taxon>
        <taxon>Fungi</taxon>
        <taxon>Dikarya</taxon>
        <taxon>Ascomycota</taxon>
        <taxon>Pezizomycotina</taxon>
        <taxon>Sordariomycetes</taxon>
        <taxon>Sordariomycetidae</taxon>
        <taxon>Sordariales</taxon>
        <taxon>Podosporaceae</taxon>
        <taxon>Podospora</taxon>
    </lineage>
</organism>
<dbReference type="Proteomes" id="UP001270362">
    <property type="component" value="Unassembled WGS sequence"/>
</dbReference>
<name>A0AAE1CG66_9PEZI</name>
<comment type="caution">
    <text evidence="1">The sequence shown here is derived from an EMBL/GenBank/DDBJ whole genome shotgun (WGS) entry which is preliminary data.</text>
</comment>
<sequence length="264" mass="30173">MPVELESSSPLITVTPPVSRPITPDLPDGFRLSLGSFFDRFPWEPRREILEAAFGNRTRYKEGIEVICSINTFSVHPSHPYWCHESDLTPLTALRFLDQIPRKRLASITRLAIAWDVPECTSQAIIWLEPHVDVCRFGLLQSRLPAALRTLHIHLDGWSTLMRHVVMGHFGYRCQGLSQQWRLHLRDGYGKGKVNRARQAAVYAAVDAFVERMGALGLRDLHVYVPNELWQMILVPLHVRAGGKIEDRKQDARPSAPIWLKGRF</sequence>
<gene>
    <name evidence="1" type="ORF">B0T22DRAFT_486919</name>
</gene>
<evidence type="ECO:0000313" key="1">
    <source>
        <dbReference type="EMBL" id="KAK3693145.1"/>
    </source>
</evidence>
<evidence type="ECO:0000313" key="2">
    <source>
        <dbReference type="Proteomes" id="UP001270362"/>
    </source>
</evidence>
<keyword evidence="2" id="KW-1185">Reference proteome</keyword>
<proteinExistence type="predicted"/>
<reference evidence="1" key="2">
    <citation type="submission" date="2023-06" db="EMBL/GenBank/DDBJ databases">
        <authorList>
            <consortium name="Lawrence Berkeley National Laboratory"/>
            <person name="Haridas S."/>
            <person name="Hensen N."/>
            <person name="Bonometti L."/>
            <person name="Westerberg I."/>
            <person name="Brannstrom I.O."/>
            <person name="Guillou S."/>
            <person name="Cros-Aarteil S."/>
            <person name="Calhoun S."/>
            <person name="Kuo A."/>
            <person name="Mondo S."/>
            <person name="Pangilinan J."/>
            <person name="Riley R."/>
            <person name="Labutti K."/>
            <person name="Andreopoulos B."/>
            <person name="Lipzen A."/>
            <person name="Chen C."/>
            <person name="Yanf M."/>
            <person name="Daum C."/>
            <person name="Ng V."/>
            <person name="Clum A."/>
            <person name="Steindorff A."/>
            <person name="Ohm R."/>
            <person name="Martin F."/>
            <person name="Silar P."/>
            <person name="Natvig D."/>
            <person name="Lalanne C."/>
            <person name="Gautier V."/>
            <person name="Ament-Velasquez S.L."/>
            <person name="Kruys A."/>
            <person name="Hutchinson M.I."/>
            <person name="Powell A.J."/>
            <person name="Barry K."/>
            <person name="Miller A.N."/>
            <person name="Grigoriev I.V."/>
            <person name="Debuchy R."/>
            <person name="Gladieux P."/>
            <person name="Thoren M.H."/>
            <person name="Johannesson H."/>
        </authorList>
    </citation>
    <scope>NUCLEOTIDE SEQUENCE</scope>
    <source>
        <strain evidence="1">CBS 314.62</strain>
    </source>
</reference>
<protein>
    <submittedName>
        <fullName evidence="1">Uncharacterized protein</fullName>
    </submittedName>
</protein>
<dbReference type="EMBL" id="JAULSO010000001">
    <property type="protein sequence ID" value="KAK3693145.1"/>
    <property type="molecule type" value="Genomic_DNA"/>
</dbReference>
<dbReference type="AlphaFoldDB" id="A0AAE1CG66"/>